<evidence type="ECO:0000256" key="1">
    <source>
        <dbReference type="SAM" id="MobiDB-lite"/>
    </source>
</evidence>
<reference evidence="2" key="1">
    <citation type="submission" date="2023-03" db="EMBL/GenBank/DDBJ databases">
        <title>Massive genome expansion in bonnet fungi (Mycena s.s.) driven by repeated elements and novel gene families across ecological guilds.</title>
        <authorList>
            <consortium name="Lawrence Berkeley National Laboratory"/>
            <person name="Harder C.B."/>
            <person name="Miyauchi S."/>
            <person name="Viragh M."/>
            <person name="Kuo A."/>
            <person name="Thoen E."/>
            <person name="Andreopoulos B."/>
            <person name="Lu D."/>
            <person name="Skrede I."/>
            <person name="Drula E."/>
            <person name="Henrissat B."/>
            <person name="Morin E."/>
            <person name="Kohler A."/>
            <person name="Barry K."/>
            <person name="LaButti K."/>
            <person name="Morin E."/>
            <person name="Salamov A."/>
            <person name="Lipzen A."/>
            <person name="Mereny Z."/>
            <person name="Hegedus B."/>
            <person name="Baldrian P."/>
            <person name="Stursova M."/>
            <person name="Weitz H."/>
            <person name="Taylor A."/>
            <person name="Grigoriev I.V."/>
            <person name="Nagy L.G."/>
            <person name="Martin F."/>
            <person name="Kauserud H."/>
        </authorList>
    </citation>
    <scope>NUCLEOTIDE SEQUENCE</scope>
    <source>
        <strain evidence="2">CBHHK188m</strain>
    </source>
</reference>
<dbReference type="Proteomes" id="UP001215280">
    <property type="component" value="Unassembled WGS sequence"/>
</dbReference>
<keyword evidence="3" id="KW-1185">Reference proteome</keyword>
<protein>
    <submittedName>
        <fullName evidence="2">Uncharacterized protein</fullName>
    </submittedName>
</protein>
<feature type="compositionally biased region" description="Basic and acidic residues" evidence="1">
    <location>
        <begin position="58"/>
        <end position="69"/>
    </location>
</feature>
<feature type="compositionally biased region" description="Polar residues" evidence="1">
    <location>
        <begin position="78"/>
        <end position="88"/>
    </location>
</feature>
<accession>A0AAD7JT26</accession>
<evidence type="ECO:0000313" key="2">
    <source>
        <dbReference type="EMBL" id="KAJ7771322.1"/>
    </source>
</evidence>
<name>A0AAD7JT26_9AGAR</name>
<dbReference type="EMBL" id="JARJLG010000021">
    <property type="protein sequence ID" value="KAJ7771322.1"/>
    <property type="molecule type" value="Genomic_DNA"/>
</dbReference>
<dbReference type="AlphaFoldDB" id="A0AAD7JT26"/>
<feature type="region of interest" description="Disordered" evidence="1">
    <location>
        <begin position="134"/>
        <end position="153"/>
    </location>
</feature>
<organism evidence="2 3">
    <name type="scientific">Mycena maculata</name>
    <dbReference type="NCBI Taxonomy" id="230809"/>
    <lineage>
        <taxon>Eukaryota</taxon>
        <taxon>Fungi</taxon>
        <taxon>Dikarya</taxon>
        <taxon>Basidiomycota</taxon>
        <taxon>Agaricomycotina</taxon>
        <taxon>Agaricomycetes</taxon>
        <taxon>Agaricomycetidae</taxon>
        <taxon>Agaricales</taxon>
        <taxon>Marasmiineae</taxon>
        <taxon>Mycenaceae</taxon>
        <taxon>Mycena</taxon>
    </lineage>
</organism>
<evidence type="ECO:0000313" key="3">
    <source>
        <dbReference type="Proteomes" id="UP001215280"/>
    </source>
</evidence>
<feature type="compositionally biased region" description="Basic and acidic residues" evidence="1">
    <location>
        <begin position="1"/>
        <end position="26"/>
    </location>
</feature>
<sequence length="175" mass="19068">MGDERLAGNHSRNNDTGDGRGGTLRDTDEDTDSVSGQWARRSCRLHVSGGVLPRRSRTRDEGRAGEGRRGGAMASPASLATRSGPSLPSTRFRLRYRLAQLRDESASLESPFPVHPLSVCLTLHPHRNCHPYRLGDVSTTPDPESDSSAKAKELRQSRSSLALVILAIDERQLSA</sequence>
<proteinExistence type="predicted"/>
<gene>
    <name evidence="2" type="ORF">DFH07DRAFT_768293</name>
</gene>
<feature type="compositionally biased region" description="Polar residues" evidence="1">
    <location>
        <begin position="137"/>
        <end position="146"/>
    </location>
</feature>
<feature type="region of interest" description="Disordered" evidence="1">
    <location>
        <begin position="1"/>
        <end position="88"/>
    </location>
</feature>
<comment type="caution">
    <text evidence="2">The sequence shown here is derived from an EMBL/GenBank/DDBJ whole genome shotgun (WGS) entry which is preliminary data.</text>
</comment>